<reference evidence="2" key="1">
    <citation type="submission" date="2024-06" db="EMBL/GenBank/DDBJ databases">
        <title>Methylostella associata gen. nov., sp. nov., a novel Ancalomicrobiaceae-affiliated facultatively methylotrophic bacteria that feed on methanotrophs of the genus Methylococcus.</title>
        <authorList>
            <person name="Saltykova V."/>
            <person name="Danilova O.V."/>
            <person name="Oshkin I.Y."/>
            <person name="Belova S.E."/>
            <person name="Pimenov N.V."/>
            <person name="Dedysh S.N."/>
        </authorList>
    </citation>
    <scope>NUCLEOTIDE SEQUENCE</scope>
    <source>
        <strain evidence="2">S20</strain>
    </source>
</reference>
<dbReference type="CDD" id="cd09872">
    <property type="entry name" value="PIN_Sll0205-like"/>
    <property type="match status" value="1"/>
</dbReference>
<feature type="domain" description="PIN" evidence="1">
    <location>
        <begin position="4"/>
        <end position="120"/>
    </location>
</feature>
<dbReference type="Pfam" id="PF01850">
    <property type="entry name" value="PIN"/>
    <property type="match status" value="1"/>
</dbReference>
<dbReference type="InterPro" id="IPR029060">
    <property type="entry name" value="PIN-like_dom_sf"/>
</dbReference>
<dbReference type="EMBL" id="CP158568">
    <property type="protein sequence ID" value="XBY45239.1"/>
    <property type="molecule type" value="Genomic_DNA"/>
</dbReference>
<dbReference type="AlphaFoldDB" id="A0AAU7XAW6"/>
<proteinExistence type="predicted"/>
<name>A0AAU7XAW6_9HYPH</name>
<gene>
    <name evidence="2" type="ORF">ABS361_02805</name>
</gene>
<dbReference type="SUPFAM" id="SSF88723">
    <property type="entry name" value="PIN domain-like"/>
    <property type="match status" value="1"/>
</dbReference>
<dbReference type="InterPro" id="IPR052919">
    <property type="entry name" value="TA_system_RNase"/>
</dbReference>
<dbReference type="InterPro" id="IPR041705">
    <property type="entry name" value="PIN_Sll0205"/>
</dbReference>
<dbReference type="PANTHER" id="PTHR36173">
    <property type="entry name" value="RIBONUCLEASE VAPC16-RELATED"/>
    <property type="match status" value="1"/>
</dbReference>
<dbReference type="KEGG" id="mflg:ABS361_02805"/>
<organism evidence="2">
    <name type="scientific">Methyloraptor flagellatus</name>
    <dbReference type="NCBI Taxonomy" id="3162530"/>
    <lineage>
        <taxon>Bacteria</taxon>
        <taxon>Pseudomonadati</taxon>
        <taxon>Pseudomonadota</taxon>
        <taxon>Alphaproteobacteria</taxon>
        <taxon>Hyphomicrobiales</taxon>
        <taxon>Ancalomicrobiaceae</taxon>
        <taxon>Methyloraptor</taxon>
    </lineage>
</organism>
<dbReference type="InterPro" id="IPR002716">
    <property type="entry name" value="PIN_dom"/>
</dbReference>
<dbReference type="PANTHER" id="PTHR36173:SF2">
    <property type="entry name" value="RIBONUCLEASE VAPC16"/>
    <property type="match status" value="1"/>
</dbReference>
<dbReference type="RefSeq" id="WP_407050329.1">
    <property type="nucleotide sequence ID" value="NZ_CP158568.1"/>
</dbReference>
<accession>A0AAU7XAW6</accession>
<dbReference type="Gene3D" id="3.40.50.1010">
    <property type="entry name" value="5'-nuclease"/>
    <property type="match status" value="1"/>
</dbReference>
<evidence type="ECO:0000313" key="2">
    <source>
        <dbReference type="EMBL" id="XBY45239.1"/>
    </source>
</evidence>
<evidence type="ECO:0000259" key="1">
    <source>
        <dbReference type="Pfam" id="PF01850"/>
    </source>
</evidence>
<protein>
    <submittedName>
        <fullName evidence="2">Type II toxin-antitoxin system VapC family toxin</fullName>
    </submittedName>
</protein>
<sequence length="131" mass="14618">MKLLLDTHILLAFVDDRLPSLGPAVERIVGDSRVEPYASVASIWEIAIKWRAGKLNMRLRPDDLAEFFVEIGISILPIEARHVVAPFDPEPPTRDPFDRLLLSICHADGLKLVTIDRALRSHPLSFGVSLS</sequence>